<accession>A0A369JQT3</accession>
<protein>
    <submittedName>
        <fullName evidence="2">Uncharacterized protein</fullName>
    </submittedName>
</protein>
<comment type="caution">
    <text evidence="2">The sequence shown here is derived from an EMBL/GenBank/DDBJ whole genome shotgun (WGS) entry which is preliminary data.</text>
</comment>
<proteinExistence type="predicted"/>
<sequence length="356" mass="37824">MPSPTRRVTRATSRLAAVPPPPPTRPTSPLSPITEHDSSPLREPSVNNNSPLPQPPVTRQYGNRAFARPSAHVIGSTAGSTRVIHNSSSSRDSNLASAQIPLPSMPRPGPVAGPIVPSFSLADVDAARAHVTNLLATSLPSPLRSPLQSLPSPSFSSPSPSANHRSRRRAEKQRARASPSPLGLDMADAFIRSARPVRHPSAGPSAHPSTIPFSSTHTAAPPSHPRTSSPDFTMRSASPDAFLMSSEQSPAFPSLNFSSAPPSPPAAPLLSPTSRMYSAADVAKILDRFGEDLRLRLSSRAPTSSSPHRHHSARAPVRGRSGMVFPSFLSFCNGTDSYLGCTQDGRVWHHPPVMPF</sequence>
<organism evidence="2 3">
    <name type="scientific">Hypsizygus marmoreus</name>
    <name type="common">White beech mushroom</name>
    <name type="synonym">Agaricus marmoreus</name>
    <dbReference type="NCBI Taxonomy" id="39966"/>
    <lineage>
        <taxon>Eukaryota</taxon>
        <taxon>Fungi</taxon>
        <taxon>Dikarya</taxon>
        <taxon>Basidiomycota</taxon>
        <taxon>Agaricomycotina</taxon>
        <taxon>Agaricomycetes</taxon>
        <taxon>Agaricomycetidae</taxon>
        <taxon>Agaricales</taxon>
        <taxon>Tricholomatineae</taxon>
        <taxon>Lyophyllaceae</taxon>
        <taxon>Hypsizygus</taxon>
    </lineage>
</organism>
<evidence type="ECO:0000313" key="2">
    <source>
        <dbReference type="EMBL" id="RDB24639.1"/>
    </source>
</evidence>
<dbReference type="EMBL" id="LUEZ02000042">
    <property type="protein sequence ID" value="RDB24639.1"/>
    <property type="molecule type" value="Genomic_DNA"/>
</dbReference>
<reference evidence="2" key="1">
    <citation type="submission" date="2018-04" db="EMBL/GenBank/DDBJ databases">
        <title>Whole genome sequencing of Hypsizygus marmoreus.</title>
        <authorList>
            <person name="Choi I.-G."/>
            <person name="Min B."/>
            <person name="Kim J.-G."/>
            <person name="Kim S."/>
            <person name="Oh Y.-L."/>
            <person name="Kong W.-S."/>
            <person name="Park H."/>
            <person name="Jeong J."/>
            <person name="Song E.-S."/>
        </authorList>
    </citation>
    <scope>NUCLEOTIDE SEQUENCE [LARGE SCALE GENOMIC DNA]</scope>
    <source>
        <strain evidence="2">51987-8</strain>
    </source>
</reference>
<feature type="region of interest" description="Disordered" evidence="1">
    <location>
        <begin position="1"/>
        <end position="108"/>
    </location>
</feature>
<dbReference type="AlphaFoldDB" id="A0A369JQT3"/>
<name>A0A369JQT3_HYPMA</name>
<keyword evidence="3" id="KW-1185">Reference proteome</keyword>
<feature type="region of interest" description="Disordered" evidence="1">
    <location>
        <begin position="139"/>
        <end position="184"/>
    </location>
</feature>
<feature type="region of interest" description="Disordered" evidence="1">
    <location>
        <begin position="197"/>
        <end position="237"/>
    </location>
</feature>
<feature type="compositionally biased region" description="Low complexity" evidence="1">
    <location>
        <begin position="139"/>
        <end position="161"/>
    </location>
</feature>
<dbReference type="InParanoid" id="A0A369JQT3"/>
<evidence type="ECO:0000256" key="1">
    <source>
        <dbReference type="SAM" id="MobiDB-lite"/>
    </source>
</evidence>
<evidence type="ECO:0000313" key="3">
    <source>
        <dbReference type="Proteomes" id="UP000076154"/>
    </source>
</evidence>
<feature type="compositionally biased region" description="Low complexity" evidence="1">
    <location>
        <begin position="86"/>
        <end position="98"/>
    </location>
</feature>
<dbReference type="Proteomes" id="UP000076154">
    <property type="component" value="Unassembled WGS sequence"/>
</dbReference>
<gene>
    <name evidence="2" type="ORF">Hypma_008187</name>
</gene>
<feature type="compositionally biased region" description="Polar residues" evidence="1">
    <location>
        <begin position="207"/>
        <end position="218"/>
    </location>
</feature>